<organism evidence="1 2">
    <name type="scientific">Roseateles amylovorans</name>
    <dbReference type="NCBI Taxonomy" id="2978473"/>
    <lineage>
        <taxon>Bacteria</taxon>
        <taxon>Pseudomonadati</taxon>
        <taxon>Pseudomonadota</taxon>
        <taxon>Betaproteobacteria</taxon>
        <taxon>Burkholderiales</taxon>
        <taxon>Sphaerotilaceae</taxon>
        <taxon>Roseateles</taxon>
    </lineage>
</organism>
<dbReference type="Proteomes" id="UP001064933">
    <property type="component" value="Chromosome"/>
</dbReference>
<dbReference type="EMBL" id="CP104562">
    <property type="protein sequence ID" value="UXH80343.1"/>
    <property type="molecule type" value="Genomic_DNA"/>
</dbReference>
<keyword evidence="2" id="KW-1185">Reference proteome</keyword>
<dbReference type="Gene3D" id="3.40.50.300">
    <property type="entry name" value="P-loop containing nucleotide triphosphate hydrolases"/>
    <property type="match status" value="1"/>
</dbReference>
<dbReference type="SUPFAM" id="SSF52540">
    <property type="entry name" value="P-loop containing nucleoside triphosphate hydrolases"/>
    <property type="match status" value="1"/>
</dbReference>
<dbReference type="RefSeq" id="WP_261760162.1">
    <property type="nucleotide sequence ID" value="NZ_CP104562.2"/>
</dbReference>
<dbReference type="PANTHER" id="PTHR24221">
    <property type="entry name" value="ATP-BINDING CASSETTE SUB-FAMILY B"/>
    <property type="match status" value="1"/>
</dbReference>
<evidence type="ECO:0000313" key="1">
    <source>
        <dbReference type="EMBL" id="UXH80343.1"/>
    </source>
</evidence>
<name>A0ABY6B4S3_9BURK</name>
<reference evidence="1" key="1">
    <citation type="submission" date="2022-10" db="EMBL/GenBank/DDBJ databases">
        <title>Characterization and whole genome sequencing of a new Roseateles species, isolated from fresh water.</title>
        <authorList>
            <person name="Guliayeva D.Y."/>
            <person name="Akhremchuk A.E."/>
            <person name="Sikolenko M.A."/>
            <person name="Valentovich L.N."/>
            <person name="Sidarenka A.V."/>
        </authorList>
    </citation>
    <scope>NUCLEOTIDE SEQUENCE</scope>
    <source>
        <strain evidence="1">BIM B-1768</strain>
    </source>
</reference>
<proteinExistence type="predicted"/>
<gene>
    <name evidence="1" type="ORF">N4261_10890</name>
</gene>
<protein>
    <submittedName>
        <fullName evidence="1">Uncharacterized protein</fullName>
    </submittedName>
</protein>
<dbReference type="InterPro" id="IPR039421">
    <property type="entry name" value="Type_1_exporter"/>
</dbReference>
<dbReference type="InterPro" id="IPR027417">
    <property type="entry name" value="P-loop_NTPase"/>
</dbReference>
<evidence type="ECO:0000313" key="2">
    <source>
        <dbReference type="Proteomes" id="UP001064933"/>
    </source>
</evidence>
<accession>A0ABY6B4S3</accession>
<sequence length="171" mass="18207">MSGTASSIGCGTALERHVGIVAGKRAGGLALGERSRQGLKMARILAARWGRPAGSWSVAMGFVPTQDHLAEDRPGIALGLLQPTEGEVAFGGIPMRQLGMPNCRRQIGTVMQEDKLLTGSLADHIAFFDMQLNLARVEVCARLADLHDDIVRMPMGYRTLVGDLGGYHGLA</sequence>
<dbReference type="PANTHER" id="PTHR24221:SF606">
    <property type="entry name" value="COLICIN V SECRETION-PROCESSING ATP-BINDING PROTEIN"/>
    <property type="match status" value="1"/>
</dbReference>